<reference evidence="2" key="1">
    <citation type="submission" date="2018-04" db="EMBL/GenBank/DDBJ databases">
        <authorList>
            <person name="Liu S."/>
            <person name="Wang Z."/>
            <person name="Li J."/>
        </authorList>
    </citation>
    <scope>NUCLEOTIDE SEQUENCE [LARGE SCALE GENOMIC DNA]</scope>
    <source>
        <strain evidence="2">622</strain>
    </source>
</reference>
<organism evidence="1 2">
    <name type="scientific">Mycetocola zhujimingii</name>
    <dbReference type="NCBI Taxonomy" id="2079792"/>
    <lineage>
        <taxon>Bacteria</taxon>
        <taxon>Bacillati</taxon>
        <taxon>Actinomycetota</taxon>
        <taxon>Actinomycetes</taxon>
        <taxon>Micrococcales</taxon>
        <taxon>Microbacteriaceae</taxon>
        <taxon>Mycetocola</taxon>
    </lineage>
</organism>
<name>A0A2U1TH27_9MICO</name>
<comment type="caution">
    <text evidence="1">The sequence shown here is derived from an EMBL/GenBank/DDBJ whole genome shotgun (WGS) entry which is preliminary data.</text>
</comment>
<dbReference type="PANTHER" id="PTHR37310:SF1">
    <property type="entry name" value="CYTOPLASMIC PROTEIN"/>
    <property type="match status" value="1"/>
</dbReference>
<evidence type="ECO:0000313" key="1">
    <source>
        <dbReference type="EMBL" id="PWC08093.1"/>
    </source>
</evidence>
<dbReference type="InterPro" id="IPR005560">
    <property type="entry name" value="Csp_YhjQ"/>
</dbReference>
<dbReference type="RefSeq" id="WP_108961967.1">
    <property type="nucleotide sequence ID" value="NZ_QEFB01000001.1"/>
</dbReference>
<keyword evidence="2" id="KW-1185">Reference proteome</keyword>
<dbReference type="Pfam" id="PF03860">
    <property type="entry name" value="Csp"/>
    <property type="match status" value="1"/>
</dbReference>
<evidence type="ECO:0000313" key="2">
    <source>
        <dbReference type="Proteomes" id="UP000244962"/>
    </source>
</evidence>
<sequence>MGFAESMLLAYPGPLPHVDRIALTECIEACMESAQIATACAEACLSEPDLPELAECIRASLDCSDVAGTTAKVLSRHPGYDANLRRALLAACRAASALCAEQCERFAEAHRHCRVCAEACRRTEAACERLLDV</sequence>
<dbReference type="Proteomes" id="UP000244962">
    <property type="component" value="Unassembled WGS sequence"/>
</dbReference>
<accession>A0A2U1TH27</accession>
<protein>
    <submittedName>
        <fullName evidence="1">Four-helix bundle copper-binding protein</fullName>
    </submittedName>
</protein>
<dbReference type="Gene3D" id="1.20.1270.360">
    <property type="match status" value="1"/>
</dbReference>
<dbReference type="EMBL" id="QEFB01000001">
    <property type="protein sequence ID" value="PWC08093.1"/>
    <property type="molecule type" value="Genomic_DNA"/>
</dbReference>
<dbReference type="PANTHER" id="PTHR37310">
    <property type="entry name" value="CYTOPLASMIC PROTEIN-RELATED"/>
    <property type="match status" value="1"/>
</dbReference>
<proteinExistence type="predicted"/>
<gene>
    <name evidence="1" type="ORF">DF223_01690</name>
</gene>
<dbReference type="AlphaFoldDB" id="A0A2U1TH27"/>